<reference evidence="2 3" key="1">
    <citation type="submission" date="2021-06" db="EMBL/GenBank/DDBJ databases">
        <authorList>
            <person name="Palmer J.M."/>
        </authorList>
    </citation>
    <scope>NUCLEOTIDE SEQUENCE [LARGE SCALE GENOMIC DNA]</scope>
    <source>
        <strain evidence="3">if_2019</strain>
        <tissue evidence="2">Muscle</tissue>
    </source>
</reference>
<feature type="compositionally biased region" description="Low complexity" evidence="1">
    <location>
        <begin position="44"/>
        <end position="55"/>
    </location>
</feature>
<proteinExistence type="predicted"/>
<name>A0ABV0U5J5_9TELE</name>
<accession>A0ABV0U5J5</accession>
<keyword evidence="3" id="KW-1185">Reference proteome</keyword>
<evidence type="ECO:0000313" key="3">
    <source>
        <dbReference type="Proteomes" id="UP001482620"/>
    </source>
</evidence>
<evidence type="ECO:0000256" key="1">
    <source>
        <dbReference type="SAM" id="MobiDB-lite"/>
    </source>
</evidence>
<organism evidence="2 3">
    <name type="scientific">Ilyodon furcidens</name>
    <name type="common">goldbreast splitfin</name>
    <dbReference type="NCBI Taxonomy" id="33524"/>
    <lineage>
        <taxon>Eukaryota</taxon>
        <taxon>Metazoa</taxon>
        <taxon>Chordata</taxon>
        <taxon>Craniata</taxon>
        <taxon>Vertebrata</taxon>
        <taxon>Euteleostomi</taxon>
        <taxon>Actinopterygii</taxon>
        <taxon>Neopterygii</taxon>
        <taxon>Teleostei</taxon>
        <taxon>Neoteleostei</taxon>
        <taxon>Acanthomorphata</taxon>
        <taxon>Ovalentaria</taxon>
        <taxon>Atherinomorphae</taxon>
        <taxon>Cyprinodontiformes</taxon>
        <taxon>Goodeidae</taxon>
        <taxon>Ilyodon</taxon>
    </lineage>
</organism>
<feature type="compositionally biased region" description="Basic and acidic residues" evidence="1">
    <location>
        <begin position="57"/>
        <end position="67"/>
    </location>
</feature>
<feature type="compositionally biased region" description="Polar residues" evidence="1">
    <location>
        <begin position="115"/>
        <end position="128"/>
    </location>
</feature>
<dbReference type="EMBL" id="JAHRIQ010059230">
    <property type="protein sequence ID" value="MEQ2240450.1"/>
    <property type="molecule type" value="Genomic_DNA"/>
</dbReference>
<dbReference type="Proteomes" id="UP001482620">
    <property type="component" value="Unassembled WGS sequence"/>
</dbReference>
<comment type="caution">
    <text evidence="2">The sequence shown here is derived from an EMBL/GenBank/DDBJ whole genome shotgun (WGS) entry which is preliminary data.</text>
</comment>
<gene>
    <name evidence="2" type="ORF">ILYODFUR_015072</name>
</gene>
<feature type="region of interest" description="Disordered" evidence="1">
    <location>
        <begin position="1"/>
        <end position="128"/>
    </location>
</feature>
<feature type="compositionally biased region" description="Low complexity" evidence="1">
    <location>
        <begin position="80"/>
        <end position="91"/>
    </location>
</feature>
<sequence length="128" mass="12959">MSGLDPGRNLGDLSLASGLDPGRNPEDLDLASGLDPGREPDVASSGEVSGIESGGLKSDRSSKDTPQRKTRRCSGPSHRGGLSTGSSGTWSVMPGTWSVGSGAQSVWPGAMVRGGSSSNPSLDSGTWM</sequence>
<protein>
    <submittedName>
        <fullName evidence="2">Uncharacterized protein</fullName>
    </submittedName>
</protein>
<evidence type="ECO:0000313" key="2">
    <source>
        <dbReference type="EMBL" id="MEQ2240450.1"/>
    </source>
</evidence>